<feature type="region of interest" description="Disordered" evidence="1">
    <location>
        <begin position="1"/>
        <end position="38"/>
    </location>
</feature>
<comment type="caution">
    <text evidence="2">The sequence shown here is derived from an EMBL/GenBank/DDBJ whole genome shotgun (WGS) entry which is preliminary data.</text>
</comment>
<dbReference type="Proteomes" id="UP001237642">
    <property type="component" value="Unassembled WGS sequence"/>
</dbReference>
<dbReference type="EMBL" id="JAUIZM010000001">
    <property type="protein sequence ID" value="KAK1402300.1"/>
    <property type="molecule type" value="Genomic_DNA"/>
</dbReference>
<accession>A0AAD8N5G3</accession>
<reference evidence="2" key="1">
    <citation type="submission" date="2023-02" db="EMBL/GenBank/DDBJ databases">
        <title>Genome of toxic invasive species Heracleum sosnowskyi carries increased number of genes despite the absence of recent whole-genome duplications.</title>
        <authorList>
            <person name="Schelkunov M."/>
            <person name="Shtratnikova V."/>
            <person name="Makarenko M."/>
            <person name="Klepikova A."/>
            <person name="Omelchenko D."/>
            <person name="Novikova G."/>
            <person name="Obukhova E."/>
            <person name="Bogdanov V."/>
            <person name="Penin A."/>
            <person name="Logacheva M."/>
        </authorList>
    </citation>
    <scope>NUCLEOTIDE SEQUENCE</scope>
    <source>
        <strain evidence="2">Hsosn_3</strain>
        <tissue evidence="2">Leaf</tissue>
    </source>
</reference>
<feature type="compositionally biased region" description="Basic and acidic residues" evidence="1">
    <location>
        <begin position="8"/>
        <end position="38"/>
    </location>
</feature>
<name>A0AAD8N5G3_9APIA</name>
<dbReference type="AlphaFoldDB" id="A0AAD8N5G3"/>
<reference evidence="2" key="2">
    <citation type="submission" date="2023-05" db="EMBL/GenBank/DDBJ databases">
        <authorList>
            <person name="Schelkunov M.I."/>
        </authorList>
    </citation>
    <scope>NUCLEOTIDE SEQUENCE</scope>
    <source>
        <strain evidence="2">Hsosn_3</strain>
        <tissue evidence="2">Leaf</tissue>
    </source>
</reference>
<feature type="region of interest" description="Disordered" evidence="1">
    <location>
        <begin position="63"/>
        <end position="94"/>
    </location>
</feature>
<protein>
    <submittedName>
        <fullName evidence="2">Glucomannan 4-beta-mannosyltransferase 9-like</fullName>
    </submittedName>
</protein>
<evidence type="ECO:0000313" key="3">
    <source>
        <dbReference type="Proteomes" id="UP001237642"/>
    </source>
</evidence>
<sequence length="148" mass="16388">MINQANLDKGKMKTATSEHRKERVVIPAVSRDEEGKKRVEKIQVETGNVETIKYVEKKLTDKGVHRLDRHPRDGLPIGRQPKAGHGGKYTWEGPLGLENEVDVESIPVALDKNDPNYVDEEEDVGEVVGHVEVAKVAEGSEGVARLDC</sequence>
<gene>
    <name evidence="2" type="ORF">POM88_001905</name>
</gene>
<feature type="compositionally biased region" description="Basic and acidic residues" evidence="1">
    <location>
        <begin position="63"/>
        <end position="73"/>
    </location>
</feature>
<keyword evidence="3" id="KW-1185">Reference proteome</keyword>
<evidence type="ECO:0000313" key="2">
    <source>
        <dbReference type="EMBL" id="KAK1402300.1"/>
    </source>
</evidence>
<organism evidence="2 3">
    <name type="scientific">Heracleum sosnowskyi</name>
    <dbReference type="NCBI Taxonomy" id="360622"/>
    <lineage>
        <taxon>Eukaryota</taxon>
        <taxon>Viridiplantae</taxon>
        <taxon>Streptophyta</taxon>
        <taxon>Embryophyta</taxon>
        <taxon>Tracheophyta</taxon>
        <taxon>Spermatophyta</taxon>
        <taxon>Magnoliopsida</taxon>
        <taxon>eudicotyledons</taxon>
        <taxon>Gunneridae</taxon>
        <taxon>Pentapetalae</taxon>
        <taxon>asterids</taxon>
        <taxon>campanulids</taxon>
        <taxon>Apiales</taxon>
        <taxon>Apiaceae</taxon>
        <taxon>Apioideae</taxon>
        <taxon>apioid superclade</taxon>
        <taxon>Tordylieae</taxon>
        <taxon>Tordyliinae</taxon>
        <taxon>Heracleum</taxon>
    </lineage>
</organism>
<proteinExistence type="predicted"/>
<evidence type="ECO:0000256" key="1">
    <source>
        <dbReference type="SAM" id="MobiDB-lite"/>
    </source>
</evidence>